<name>A0A2J8NLN7_PANTR</name>
<sequence>MKEENLLWTSFCSRCGEGNFPESLPVRRLQNHGQIRSGSVAIAHCSLKFLRSSNPPTSASQVDGNTAMGSHCVAQAGLKLQWLKQSFQYCLPRCWDYKREPQHLATEYILNVLIKRDRHSFSL</sequence>
<dbReference type="Proteomes" id="UP000236370">
    <property type="component" value="Unassembled WGS sequence"/>
</dbReference>
<evidence type="ECO:0000313" key="2">
    <source>
        <dbReference type="Proteomes" id="UP000236370"/>
    </source>
</evidence>
<gene>
    <name evidence="1" type="ORF">CK820_G0009701</name>
</gene>
<evidence type="ECO:0000313" key="1">
    <source>
        <dbReference type="EMBL" id="PNI72668.1"/>
    </source>
</evidence>
<reference evidence="1 2" key="1">
    <citation type="submission" date="2017-12" db="EMBL/GenBank/DDBJ databases">
        <title>High-resolution comparative analysis of great ape genomes.</title>
        <authorList>
            <person name="Pollen A."/>
            <person name="Hastie A."/>
            <person name="Hormozdiari F."/>
            <person name="Dougherty M."/>
            <person name="Liu R."/>
            <person name="Chaisson M."/>
            <person name="Hoppe E."/>
            <person name="Hill C."/>
            <person name="Pang A."/>
            <person name="Hillier L."/>
            <person name="Baker C."/>
            <person name="Armstrong J."/>
            <person name="Shendure J."/>
            <person name="Paten B."/>
            <person name="Wilson R."/>
            <person name="Chao H."/>
            <person name="Schneider V."/>
            <person name="Ventura M."/>
            <person name="Kronenberg Z."/>
            <person name="Murali S."/>
            <person name="Gordon D."/>
            <person name="Cantsilieris S."/>
            <person name="Munson K."/>
            <person name="Nelson B."/>
            <person name="Raja A."/>
            <person name="Underwood J."/>
            <person name="Diekhans M."/>
            <person name="Fiddes I."/>
            <person name="Haussler D."/>
            <person name="Eichler E."/>
        </authorList>
    </citation>
    <scope>NUCLEOTIDE SEQUENCE [LARGE SCALE GENOMIC DNA]</scope>
    <source>
        <strain evidence="1">Yerkes chimp pedigree #C0471</strain>
    </source>
</reference>
<comment type="caution">
    <text evidence="1">The sequence shown here is derived from an EMBL/GenBank/DDBJ whole genome shotgun (WGS) entry which is preliminary data.</text>
</comment>
<protein>
    <submittedName>
        <fullName evidence="1">LINC01376 isoform 4</fullName>
    </submittedName>
</protein>
<dbReference type="AlphaFoldDB" id="A0A2J8NLN7"/>
<accession>A0A2J8NLN7</accession>
<organism evidence="1 2">
    <name type="scientific">Pan troglodytes</name>
    <name type="common">Chimpanzee</name>
    <dbReference type="NCBI Taxonomy" id="9598"/>
    <lineage>
        <taxon>Eukaryota</taxon>
        <taxon>Metazoa</taxon>
        <taxon>Chordata</taxon>
        <taxon>Craniata</taxon>
        <taxon>Vertebrata</taxon>
        <taxon>Euteleostomi</taxon>
        <taxon>Mammalia</taxon>
        <taxon>Eutheria</taxon>
        <taxon>Euarchontoglires</taxon>
        <taxon>Primates</taxon>
        <taxon>Haplorrhini</taxon>
        <taxon>Catarrhini</taxon>
        <taxon>Hominidae</taxon>
        <taxon>Pan</taxon>
    </lineage>
</organism>
<proteinExistence type="predicted"/>
<dbReference type="EMBL" id="NBAG03000227">
    <property type="protein sequence ID" value="PNI72668.1"/>
    <property type="molecule type" value="Genomic_DNA"/>
</dbReference>